<name>A0ABQ2DZU8_9ACTN</name>
<comment type="caution">
    <text evidence="2">The sequence shown here is derived from an EMBL/GenBank/DDBJ whole genome shotgun (WGS) entry which is preliminary data.</text>
</comment>
<reference evidence="3" key="1">
    <citation type="journal article" date="2019" name="Int. J. Syst. Evol. Microbiol.">
        <title>The Global Catalogue of Microorganisms (GCM) 10K type strain sequencing project: providing services to taxonomists for standard genome sequencing and annotation.</title>
        <authorList>
            <consortium name="The Broad Institute Genomics Platform"/>
            <consortium name="The Broad Institute Genome Sequencing Center for Infectious Disease"/>
            <person name="Wu L."/>
            <person name="Ma J."/>
        </authorList>
    </citation>
    <scope>NUCLEOTIDE SEQUENCE [LARGE SCALE GENOMIC DNA]</scope>
    <source>
        <strain evidence="3">CGMCC 4.7275</strain>
    </source>
</reference>
<accession>A0ABQ2DZU8</accession>
<gene>
    <name evidence="2" type="ORF">GCM10011583_12180</name>
</gene>
<feature type="region of interest" description="Disordered" evidence="1">
    <location>
        <begin position="1"/>
        <end position="22"/>
    </location>
</feature>
<dbReference type="EMBL" id="BMMV01000003">
    <property type="protein sequence ID" value="GGJ82184.1"/>
    <property type="molecule type" value="Genomic_DNA"/>
</dbReference>
<organism evidence="2 3">
    <name type="scientific">Streptomyces camponoticapitis</name>
    <dbReference type="NCBI Taxonomy" id="1616125"/>
    <lineage>
        <taxon>Bacteria</taxon>
        <taxon>Bacillati</taxon>
        <taxon>Actinomycetota</taxon>
        <taxon>Actinomycetes</taxon>
        <taxon>Kitasatosporales</taxon>
        <taxon>Streptomycetaceae</taxon>
        <taxon>Streptomyces</taxon>
    </lineage>
</organism>
<proteinExistence type="predicted"/>
<dbReference type="Proteomes" id="UP000660265">
    <property type="component" value="Unassembled WGS sequence"/>
</dbReference>
<evidence type="ECO:0000256" key="1">
    <source>
        <dbReference type="SAM" id="MobiDB-lite"/>
    </source>
</evidence>
<sequence>MSSESWRCHPGGSGAGRMQRVSVADRVETARRVDDGRVSDAYKKYLHHLDQAACGTCPELLEGRCDEGQALWDTYKKAMRP</sequence>
<evidence type="ECO:0000313" key="3">
    <source>
        <dbReference type="Proteomes" id="UP000660265"/>
    </source>
</evidence>
<keyword evidence="3" id="KW-1185">Reference proteome</keyword>
<protein>
    <submittedName>
        <fullName evidence="2">Uncharacterized protein</fullName>
    </submittedName>
</protein>
<evidence type="ECO:0000313" key="2">
    <source>
        <dbReference type="EMBL" id="GGJ82184.1"/>
    </source>
</evidence>
<dbReference type="RefSeq" id="WP_189106254.1">
    <property type="nucleotide sequence ID" value="NZ_BMMV01000003.1"/>
</dbReference>